<comment type="caution">
    <text evidence="2">The sequence shown here is derived from an EMBL/GenBank/DDBJ whole genome shotgun (WGS) entry which is preliminary data.</text>
</comment>
<gene>
    <name evidence="2" type="ORF">GCM10007416_32270</name>
</gene>
<evidence type="ECO:0000313" key="2">
    <source>
        <dbReference type="EMBL" id="GGA56603.1"/>
    </source>
</evidence>
<dbReference type="Proteomes" id="UP000617979">
    <property type="component" value="Unassembled WGS sequence"/>
</dbReference>
<sequence>MMVLEPMEKLKAQVEKRTGYPPVNDFTAGVKHASKEISNELEQANAELVEHWKELIRVRDLLNNRVDQLECELGEVKAERDRLKKEVEEFQEAVEAGSIHELDEELKHTREERDAQENAAAHWKKRAMHWEFEAESLEKQRDQFMKERDALTKKVEGYREALEISVDEEQRNQLITTLIENQNDLISALGVMTNLVNASVERLKSNE</sequence>
<name>A0ABQ1H2N7_9BACL</name>
<reference evidence="3" key="1">
    <citation type="journal article" date="2019" name="Int. J. Syst. Evol. Microbiol.">
        <title>The Global Catalogue of Microorganisms (GCM) 10K type strain sequencing project: providing services to taxonomists for standard genome sequencing and annotation.</title>
        <authorList>
            <consortium name="The Broad Institute Genomics Platform"/>
            <consortium name="The Broad Institute Genome Sequencing Center for Infectious Disease"/>
            <person name="Wu L."/>
            <person name="Ma J."/>
        </authorList>
    </citation>
    <scope>NUCLEOTIDE SEQUENCE [LARGE SCALE GENOMIC DNA]</scope>
    <source>
        <strain evidence="3">CGMCC 1.12404</strain>
    </source>
</reference>
<dbReference type="RefSeq" id="WP_188433544.1">
    <property type="nucleotide sequence ID" value="NZ_BMEX01000021.1"/>
</dbReference>
<keyword evidence="3" id="KW-1185">Reference proteome</keyword>
<dbReference type="EMBL" id="BMEX01000021">
    <property type="protein sequence ID" value="GGA56603.1"/>
    <property type="molecule type" value="Genomic_DNA"/>
</dbReference>
<evidence type="ECO:0000256" key="1">
    <source>
        <dbReference type="SAM" id="Coils"/>
    </source>
</evidence>
<keyword evidence="1" id="KW-0175">Coiled coil</keyword>
<accession>A0ABQ1H2N7</accession>
<protein>
    <submittedName>
        <fullName evidence="2">Uncharacterized protein</fullName>
    </submittedName>
</protein>
<evidence type="ECO:0000313" key="3">
    <source>
        <dbReference type="Proteomes" id="UP000617979"/>
    </source>
</evidence>
<organism evidence="2 3">
    <name type="scientific">Kroppenstedtia guangzhouensis</name>
    <dbReference type="NCBI Taxonomy" id="1274356"/>
    <lineage>
        <taxon>Bacteria</taxon>
        <taxon>Bacillati</taxon>
        <taxon>Bacillota</taxon>
        <taxon>Bacilli</taxon>
        <taxon>Bacillales</taxon>
        <taxon>Thermoactinomycetaceae</taxon>
        <taxon>Kroppenstedtia</taxon>
    </lineage>
</organism>
<proteinExistence type="predicted"/>
<feature type="coiled-coil region" evidence="1">
    <location>
        <begin position="59"/>
        <end position="161"/>
    </location>
</feature>